<comment type="subcellular location">
    <subcellularLocation>
        <location evidence="1">Nucleus</location>
    </subcellularLocation>
</comment>
<dbReference type="AlphaFoldDB" id="A0AAV3RU56"/>
<gene>
    <name evidence="9" type="ORF">LIER_32541</name>
</gene>
<evidence type="ECO:0000256" key="1">
    <source>
        <dbReference type="ARBA" id="ARBA00004123"/>
    </source>
</evidence>
<evidence type="ECO:0000259" key="8">
    <source>
        <dbReference type="Pfam" id="PF18137"/>
    </source>
</evidence>
<keyword evidence="10" id="KW-1185">Reference proteome</keyword>
<dbReference type="InterPro" id="IPR045667">
    <property type="entry name" value="ORC3_N"/>
</dbReference>
<evidence type="ECO:0000256" key="5">
    <source>
        <dbReference type="ARBA" id="ARBA00023242"/>
    </source>
</evidence>
<dbReference type="Pfam" id="PF18137">
    <property type="entry name" value="WHD_ORC"/>
    <property type="match status" value="1"/>
</dbReference>
<comment type="similarity">
    <text evidence="2">Belongs to the ORC3 family.</text>
</comment>
<dbReference type="EMBL" id="BAABME010012554">
    <property type="protein sequence ID" value="GAA0185253.1"/>
    <property type="molecule type" value="Genomic_DNA"/>
</dbReference>
<dbReference type="PANTHER" id="PTHR12748:SF0">
    <property type="entry name" value="ORIGIN RECOGNITION COMPLEX SUBUNIT 3"/>
    <property type="match status" value="1"/>
</dbReference>
<dbReference type="InterPro" id="IPR040855">
    <property type="entry name" value="ORC_WH_C"/>
</dbReference>
<dbReference type="Pfam" id="PF07034">
    <property type="entry name" value="ORC3_N"/>
    <property type="match status" value="1"/>
</dbReference>
<evidence type="ECO:0000259" key="7">
    <source>
        <dbReference type="Pfam" id="PF07034"/>
    </source>
</evidence>
<evidence type="ECO:0000256" key="3">
    <source>
        <dbReference type="ARBA" id="ARBA00022705"/>
    </source>
</evidence>
<dbReference type="InterPro" id="IPR020795">
    <property type="entry name" value="ORC3"/>
</dbReference>
<accession>A0AAV3RU56</accession>
<keyword evidence="4" id="KW-0238">DNA-binding</keyword>
<protein>
    <submittedName>
        <fullName evidence="9">Replication origin binding protein</fullName>
    </submittedName>
</protein>
<feature type="region of interest" description="Disordered" evidence="6">
    <location>
        <begin position="614"/>
        <end position="636"/>
    </location>
</feature>
<evidence type="ECO:0000256" key="2">
    <source>
        <dbReference type="ARBA" id="ARBA00010977"/>
    </source>
</evidence>
<dbReference type="GO" id="GO:0005656">
    <property type="term" value="C:nuclear pre-replicative complex"/>
    <property type="evidence" value="ECO:0007669"/>
    <property type="project" value="TreeGrafter"/>
</dbReference>
<organism evidence="9 10">
    <name type="scientific">Lithospermum erythrorhizon</name>
    <name type="common">Purple gromwell</name>
    <name type="synonym">Lithospermum officinale var. erythrorhizon</name>
    <dbReference type="NCBI Taxonomy" id="34254"/>
    <lineage>
        <taxon>Eukaryota</taxon>
        <taxon>Viridiplantae</taxon>
        <taxon>Streptophyta</taxon>
        <taxon>Embryophyta</taxon>
        <taxon>Tracheophyta</taxon>
        <taxon>Spermatophyta</taxon>
        <taxon>Magnoliopsida</taxon>
        <taxon>eudicotyledons</taxon>
        <taxon>Gunneridae</taxon>
        <taxon>Pentapetalae</taxon>
        <taxon>asterids</taxon>
        <taxon>lamiids</taxon>
        <taxon>Boraginales</taxon>
        <taxon>Boraginaceae</taxon>
        <taxon>Boraginoideae</taxon>
        <taxon>Lithospermeae</taxon>
        <taxon>Lithospermum</taxon>
    </lineage>
</organism>
<evidence type="ECO:0000313" key="9">
    <source>
        <dbReference type="EMBL" id="GAA0185253.1"/>
    </source>
</evidence>
<dbReference type="GO" id="GO:0005664">
    <property type="term" value="C:nuclear origin of replication recognition complex"/>
    <property type="evidence" value="ECO:0007669"/>
    <property type="project" value="InterPro"/>
</dbReference>
<evidence type="ECO:0000313" key="10">
    <source>
        <dbReference type="Proteomes" id="UP001454036"/>
    </source>
</evidence>
<dbReference type="PANTHER" id="PTHR12748">
    <property type="entry name" value="ORIGIN RECOGNITION COMPLEX SUBUNIT 3"/>
    <property type="match status" value="1"/>
</dbReference>
<dbReference type="GO" id="GO:0006270">
    <property type="term" value="P:DNA replication initiation"/>
    <property type="evidence" value="ECO:0007669"/>
    <property type="project" value="TreeGrafter"/>
</dbReference>
<dbReference type="CDD" id="cd20704">
    <property type="entry name" value="Orc3"/>
    <property type="match status" value="1"/>
</dbReference>
<feature type="domain" description="Origin recognition complex subunit 3 winged helix C-terminal" evidence="8">
    <location>
        <begin position="551"/>
        <end position="676"/>
    </location>
</feature>
<dbReference type="GO" id="GO:0031261">
    <property type="term" value="C:DNA replication preinitiation complex"/>
    <property type="evidence" value="ECO:0007669"/>
    <property type="project" value="TreeGrafter"/>
</dbReference>
<reference evidence="9 10" key="1">
    <citation type="submission" date="2024-01" db="EMBL/GenBank/DDBJ databases">
        <title>The complete chloroplast genome sequence of Lithospermum erythrorhizon: insights into the phylogenetic relationship among Boraginaceae species and the maternal lineages of purple gromwells.</title>
        <authorList>
            <person name="Okada T."/>
            <person name="Watanabe K."/>
        </authorList>
    </citation>
    <scope>NUCLEOTIDE SEQUENCE [LARGE SCALE GENOMIC DNA]</scope>
</reference>
<dbReference type="Proteomes" id="UP001454036">
    <property type="component" value="Unassembled WGS sequence"/>
</dbReference>
<feature type="domain" description="Origin recognition complex subunit 3 N-terminal" evidence="7">
    <location>
        <begin position="29"/>
        <end position="294"/>
    </location>
</feature>
<keyword evidence="5" id="KW-0539">Nucleus</keyword>
<name>A0AAV3RU56_LITER</name>
<proteinExistence type="inferred from homology"/>
<evidence type="ECO:0000256" key="4">
    <source>
        <dbReference type="ARBA" id="ARBA00023125"/>
    </source>
</evidence>
<comment type="caution">
    <text evidence="9">The sequence shown here is derived from an EMBL/GenBank/DDBJ whole genome shotgun (WGS) entry which is preliminary data.</text>
</comment>
<keyword evidence="3" id="KW-0235">DNA replication</keyword>
<evidence type="ECO:0000256" key="6">
    <source>
        <dbReference type="SAM" id="MobiDB-lite"/>
    </source>
</evidence>
<sequence length="678" mass="77308">MINESDGDDWLIMEEKLHEQPFFVLHRGRRRSELKEEDEFEAFEMIWSKIERSIKDVLKEMNGDLFDKVNGWIRNQHSHNQLRTAFVFTKNMENVDDIDTFANLASHLNSQGCHVATLFSSDISANNGVAACLKRLFNQFLMLDFDAAHISILASWYTEQGAYNKPVVVIIDNLERCYAPVLSHFIIMLSECAVKIPLILIVGVATTLDAPHRILSSTVLHSLLPAEFYLTFPAARMDAILEAVLVKPCAFFSIGHKVASFLRNYFVDHDGTLTSFVRVLKIAVIQHITMEPLGVVLRAMVDVEQTKDIGANNIDLLETRLKEALKSCPNGNDMTNSTANEWVNRLSELHRLQKSWSSVAMCLYEAGKFSGVSLLDLYSELLDPKTYNSEPNETIMPFKSSPVERSSHQDSIIWKSIRKIRDLQSTELRQLLEKWEQYSKGFTEMHNEVIELKSVVVNEGNKRPRREAQELSIHAVRATINAEKERTKVNEKAAMLLTRMLRKCVRPIECIPGNETVCFQKVDKLQSVKYFEFLLRRPCKGVLSALLGDPRRRIQLDLLEFHTFLKCNCCCKNGRMLSLSVYDTSVMYTLAQEHGDLINLHECFQSFKAAISQPPTKPKKRLKQLSPKGKTDTNGPAKADALIQARFCRAVIELQLVGLLRMPSKRRPDFVQRIAFGL</sequence>
<dbReference type="GO" id="GO:0003688">
    <property type="term" value="F:DNA replication origin binding"/>
    <property type="evidence" value="ECO:0007669"/>
    <property type="project" value="TreeGrafter"/>
</dbReference>